<dbReference type="GO" id="GO:0004558">
    <property type="term" value="F:alpha-1,4-glucosidase activity"/>
    <property type="evidence" value="ECO:0007669"/>
    <property type="project" value="TreeGrafter"/>
</dbReference>
<dbReference type="PANTHER" id="PTHR22762:SF131">
    <property type="entry name" value="GLYCOSIDE HYDROLASE FAMILY 31 N-TERMINAL DOMAIN-CONTAINING PROTEIN"/>
    <property type="match status" value="1"/>
</dbReference>
<dbReference type="Pfam" id="PF00088">
    <property type="entry name" value="Trefoil"/>
    <property type="match status" value="1"/>
</dbReference>
<dbReference type="InterPro" id="IPR025887">
    <property type="entry name" value="Glyco_hydro_31_N_dom"/>
</dbReference>
<keyword evidence="6" id="KW-0325">Glycoprotein</keyword>
<dbReference type="SUPFAM" id="SSF51445">
    <property type="entry name" value="(Trans)glycosidases"/>
    <property type="match status" value="1"/>
</dbReference>
<dbReference type="CDD" id="cd00111">
    <property type="entry name" value="Trefoil"/>
    <property type="match status" value="1"/>
</dbReference>
<keyword evidence="10" id="KW-0812">Transmembrane</keyword>
<evidence type="ECO:0000259" key="11">
    <source>
        <dbReference type="PROSITE" id="PS51448"/>
    </source>
</evidence>
<name>A0AAW2IC22_9NEOP</name>
<dbReference type="PROSITE" id="PS00707">
    <property type="entry name" value="GLYCOSYL_HYDROL_F31_2"/>
    <property type="match status" value="1"/>
</dbReference>
<dbReference type="Pfam" id="PF01055">
    <property type="entry name" value="Glyco_hydro_31_2nd"/>
    <property type="match status" value="1"/>
</dbReference>
<dbReference type="FunFam" id="2.60.40.1180:FF:000001">
    <property type="entry name" value="Maltase-glucoamylase, intestinal"/>
    <property type="match status" value="1"/>
</dbReference>
<comment type="caution">
    <text evidence="12">The sequence shown here is derived from an EMBL/GenBank/DDBJ whole genome shotgun (WGS) entry which is preliminary data.</text>
</comment>
<evidence type="ECO:0000256" key="1">
    <source>
        <dbReference type="ARBA" id="ARBA00004370"/>
    </source>
</evidence>
<dbReference type="InterPro" id="IPR030458">
    <property type="entry name" value="Glyco_hydro_31_AS"/>
</dbReference>
<dbReference type="Gene3D" id="2.60.40.1760">
    <property type="entry name" value="glycosyl hydrolase (family 31)"/>
    <property type="match status" value="1"/>
</dbReference>
<keyword evidence="3 9" id="KW-0378">Hydrolase</keyword>
<evidence type="ECO:0000256" key="4">
    <source>
        <dbReference type="ARBA" id="ARBA00023136"/>
    </source>
</evidence>
<dbReference type="Gene3D" id="4.10.110.10">
    <property type="entry name" value="Spasmolytic Protein, domain 1"/>
    <property type="match status" value="1"/>
</dbReference>
<dbReference type="CDD" id="cd14752">
    <property type="entry name" value="GH31_N"/>
    <property type="match status" value="1"/>
</dbReference>
<dbReference type="InterPro" id="IPR044913">
    <property type="entry name" value="P_trefoil_dom_sf"/>
</dbReference>
<dbReference type="AlphaFoldDB" id="A0AAW2IC22"/>
<evidence type="ECO:0000256" key="2">
    <source>
        <dbReference type="ARBA" id="ARBA00007806"/>
    </source>
</evidence>
<keyword evidence="5 8" id="KW-1015">Disulfide bond</keyword>
<dbReference type="InterPro" id="IPR011013">
    <property type="entry name" value="Gal_mutarotase_sf_dom"/>
</dbReference>
<keyword evidence="10" id="KW-1133">Transmembrane helix</keyword>
<dbReference type="SUPFAM" id="SSF74650">
    <property type="entry name" value="Galactose mutarotase-like"/>
    <property type="match status" value="1"/>
</dbReference>
<dbReference type="InterPro" id="IPR013780">
    <property type="entry name" value="Glyco_hydro_b"/>
</dbReference>
<keyword evidence="7 9" id="KW-0326">Glycosidase</keyword>
<feature type="disulfide bond" evidence="8">
    <location>
        <begin position="110"/>
        <end position="127"/>
    </location>
</feature>
<dbReference type="SMART" id="SM00018">
    <property type="entry name" value="PD"/>
    <property type="match status" value="1"/>
</dbReference>
<dbReference type="InterPro" id="IPR000322">
    <property type="entry name" value="Glyco_hydro_31_TIM"/>
</dbReference>
<feature type="domain" description="P-type" evidence="11">
    <location>
        <begin position="86"/>
        <end position="131"/>
    </location>
</feature>
<keyword evidence="4 10" id="KW-0472">Membrane</keyword>
<evidence type="ECO:0000313" key="12">
    <source>
        <dbReference type="EMBL" id="KAL0279780.1"/>
    </source>
</evidence>
<accession>A0AAW2IC22</accession>
<dbReference type="InterPro" id="IPR048395">
    <property type="entry name" value="Glyco_hydro_31_C"/>
</dbReference>
<evidence type="ECO:0000256" key="5">
    <source>
        <dbReference type="ARBA" id="ARBA00023157"/>
    </source>
</evidence>
<sequence length="936" mass="106568">MVLCRTSRSGYEPLGNDNEEYVVYKFLTKVTLCCLGFALCMIVMLYVSECYRTFDEDDPNAFYTFKLAAPKNKKKPQKMVETVEEQKCTPMEDEEKFDCLPQGQIDEASCRARGCCWQSASPGVPWCFYPKSYGGYKYFNVTQSKNGVRAFMTRTFPSSYPNDVKMLRVDAQYQSSERIHVRISDPVNQRFEPPYPEVPLGPDDPPREPAYRFLIDINRTGFKIIRKNGDLLFDAIDKGGFIFADQFLQISATFNGKVYGIGEHQSNFQLSTNWTTFTLFNHDSIPLDNANLYGSHPFYLVLENTGKCHGVFFLNSNAMDIILQPLPAVTFRSIGGIFDFYFFTGPTPGDVIRQYTELIGRPFLPPYWSLGFHLSRLGYGSTEKIREVWKRMRSAEIPFDTQWNDIDYMANNNDFTIDEKKYSDLSGFVKEVHDAGMHYIPILDPGIGGCEPNGTYPPYDDGIALDIFVKADKDNVFVGKVWNRNCTVFPDFTNPKTSVYWSKHISRFHSKIPFDGLWIDMNEPSNFLDGTLKGCPNNSLENPPYLPRVDGNKLRYKTICMSALHYAGSHYNVHNLYGISEAIVTNRALKEVTGKRPFIISRSTFPGLGRFSGHWSGDVASSWFDMKKTISQMLSFSLYGIPMMGADICGFNGNTTSLLCQRWSQLGAFYPFSRNHNTDDAIDQDPVALGPEVVNSTKNALTVRYTLLPYLYTLFWKANKFGDTVARPLMFEFWDDNNTHSLDESFLWGCCLLIVPVLEEYKTTVKTYLPKSRWYDWYTGLGKDSNGTEVTLSAPTDQIPILIRGGIVLPTQLPNVTTTLSRKNDIVLVSAFSSSFSGSGTLYWDDGESLHNEQYEDYGLVEFSLTKTNLTSKVVNWKSESVPVLGTVKIYGFIQSIKNLTFNEKSWKYDWSPTSLVLTVNNLNYFMNNSFVLKWS</sequence>
<proteinExistence type="inferred from homology"/>
<dbReference type="PROSITE" id="PS00129">
    <property type="entry name" value="GLYCOSYL_HYDROL_F31_1"/>
    <property type="match status" value="1"/>
</dbReference>
<dbReference type="GO" id="GO:0016020">
    <property type="term" value="C:membrane"/>
    <property type="evidence" value="ECO:0007669"/>
    <property type="project" value="UniProtKB-SubCell"/>
</dbReference>
<dbReference type="EMBL" id="JARGDH010000001">
    <property type="protein sequence ID" value="KAL0279780.1"/>
    <property type="molecule type" value="Genomic_DNA"/>
</dbReference>
<feature type="transmembrane region" description="Helical" evidence="10">
    <location>
        <begin position="26"/>
        <end position="47"/>
    </location>
</feature>
<dbReference type="GO" id="GO:0030246">
    <property type="term" value="F:carbohydrate binding"/>
    <property type="evidence" value="ECO:0007669"/>
    <property type="project" value="InterPro"/>
</dbReference>
<comment type="caution">
    <text evidence="8">Lacks conserved residue(s) required for the propagation of feature annotation.</text>
</comment>
<comment type="subcellular location">
    <subcellularLocation>
        <location evidence="1">Membrane</location>
    </subcellularLocation>
</comment>
<dbReference type="InterPro" id="IPR017853">
    <property type="entry name" value="GH"/>
</dbReference>
<dbReference type="CDD" id="cd06602">
    <property type="entry name" value="GH31_MGAM_SI_GAA"/>
    <property type="match status" value="1"/>
</dbReference>
<dbReference type="InterPro" id="IPR030459">
    <property type="entry name" value="Glyco_hydro_31_CS"/>
</dbReference>
<reference evidence="12" key="1">
    <citation type="journal article" date="2024" name="Gigascience">
        <title>Chromosome-level genome of the poultry shaft louse Menopon gallinae provides insight into the host-switching and adaptive evolution of parasitic lice.</title>
        <authorList>
            <person name="Xu Y."/>
            <person name="Ma L."/>
            <person name="Liu S."/>
            <person name="Liang Y."/>
            <person name="Liu Q."/>
            <person name="He Z."/>
            <person name="Tian L."/>
            <person name="Duan Y."/>
            <person name="Cai W."/>
            <person name="Li H."/>
            <person name="Song F."/>
        </authorList>
    </citation>
    <scope>NUCLEOTIDE SEQUENCE</scope>
    <source>
        <strain evidence="12">Cailab_2023a</strain>
    </source>
</reference>
<dbReference type="Pfam" id="PF21365">
    <property type="entry name" value="Glyco_hydro_31_3rd"/>
    <property type="match status" value="1"/>
</dbReference>
<evidence type="ECO:0000256" key="10">
    <source>
        <dbReference type="SAM" id="Phobius"/>
    </source>
</evidence>
<organism evidence="12">
    <name type="scientific">Menopon gallinae</name>
    <name type="common">poultry shaft louse</name>
    <dbReference type="NCBI Taxonomy" id="328185"/>
    <lineage>
        <taxon>Eukaryota</taxon>
        <taxon>Metazoa</taxon>
        <taxon>Ecdysozoa</taxon>
        <taxon>Arthropoda</taxon>
        <taxon>Hexapoda</taxon>
        <taxon>Insecta</taxon>
        <taxon>Pterygota</taxon>
        <taxon>Neoptera</taxon>
        <taxon>Paraneoptera</taxon>
        <taxon>Psocodea</taxon>
        <taxon>Troctomorpha</taxon>
        <taxon>Phthiraptera</taxon>
        <taxon>Amblycera</taxon>
        <taxon>Menoponidae</taxon>
        <taxon>Menopon</taxon>
    </lineage>
</organism>
<protein>
    <recommendedName>
        <fullName evidence="11">P-type domain-containing protein</fullName>
    </recommendedName>
</protein>
<dbReference type="PANTHER" id="PTHR22762">
    <property type="entry name" value="ALPHA-GLUCOSIDASE"/>
    <property type="match status" value="1"/>
</dbReference>
<dbReference type="Gene3D" id="2.60.40.1180">
    <property type="entry name" value="Golgi alpha-mannosidase II"/>
    <property type="match status" value="2"/>
</dbReference>
<gene>
    <name evidence="12" type="ORF">PYX00_001264</name>
</gene>
<evidence type="ECO:0000256" key="9">
    <source>
        <dbReference type="RuleBase" id="RU361185"/>
    </source>
</evidence>
<dbReference type="SUPFAM" id="SSF51011">
    <property type="entry name" value="Glycosyl hydrolase domain"/>
    <property type="match status" value="1"/>
</dbReference>
<dbReference type="GO" id="GO:0005975">
    <property type="term" value="P:carbohydrate metabolic process"/>
    <property type="evidence" value="ECO:0007669"/>
    <property type="project" value="InterPro"/>
</dbReference>
<comment type="similarity">
    <text evidence="2 9">Belongs to the glycosyl hydrolase 31 family.</text>
</comment>
<evidence type="ECO:0000256" key="7">
    <source>
        <dbReference type="ARBA" id="ARBA00023295"/>
    </source>
</evidence>
<evidence type="ECO:0000256" key="8">
    <source>
        <dbReference type="PROSITE-ProRule" id="PRU00779"/>
    </source>
</evidence>
<dbReference type="Pfam" id="PF13802">
    <property type="entry name" value="Gal_mutarotas_2"/>
    <property type="match status" value="1"/>
</dbReference>
<dbReference type="Gene3D" id="3.20.20.80">
    <property type="entry name" value="Glycosidases"/>
    <property type="match status" value="1"/>
</dbReference>
<evidence type="ECO:0000256" key="6">
    <source>
        <dbReference type="ARBA" id="ARBA00023180"/>
    </source>
</evidence>
<evidence type="ECO:0000256" key="3">
    <source>
        <dbReference type="ARBA" id="ARBA00022801"/>
    </source>
</evidence>
<dbReference type="InterPro" id="IPR000519">
    <property type="entry name" value="P_trefoil_dom"/>
</dbReference>
<dbReference type="PROSITE" id="PS51448">
    <property type="entry name" value="P_TREFOIL_2"/>
    <property type="match status" value="1"/>
</dbReference>